<reference evidence="2 3" key="1">
    <citation type="journal article" date="2023" name="G3 (Bethesda)">
        <title>A chromosome-length genome assembly and annotation of blackberry (Rubus argutus, cv. 'Hillquist').</title>
        <authorList>
            <person name="Bruna T."/>
            <person name="Aryal R."/>
            <person name="Dudchenko O."/>
            <person name="Sargent D.J."/>
            <person name="Mead D."/>
            <person name="Buti M."/>
            <person name="Cavallini A."/>
            <person name="Hytonen T."/>
            <person name="Andres J."/>
            <person name="Pham M."/>
            <person name="Weisz D."/>
            <person name="Mascagni F."/>
            <person name="Usai G."/>
            <person name="Natali L."/>
            <person name="Bassil N."/>
            <person name="Fernandez G.E."/>
            <person name="Lomsadze A."/>
            <person name="Armour M."/>
            <person name="Olukolu B."/>
            <person name="Poorten T."/>
            <person name="Britton C."/>
            <person name="Davik J."/>
            <person name="Ashrafi H."/>
            <person name="Aiden E.L."/>
            <person name="Borodovsky M."/>
            <person name="Worthington M."/>
        </authorList>
    </citation>
    <scope>NUCLEOTIDE SEQUENCE [LARGE SCALE GENOMIC DNA]</scope>
    <source>
        <strain evidence="2">PI 553951</strain>
    </source>
</reference>
<organism evidence="2 3">
    <name type="scientific">Rubus argutus</name>
    <name type="common">Southern blackberry</name>
    <dbReference type="NCBI Taxonomy" id="59490"/>
    <lineage>
        <taxon>Eukaryota</taxon>
        <taxon>Viridiplantae</taxon>
        <taxon>Streptophyta</taxon>
        <taxon>Embryophyta</taxon>
        <taxon>Tracheophyta</taxon>
        <taxon>Spermatophyta</taxon>
        <taxon>Magnoliopsida</taxon>
        <taxon>eudicotyledons</taxon>
        <taxon>Gunneridae</taxon>
        <taxon>Pentapetalae</taxon>
        <taxon>rosids</taxon>
        <taxon>fabids</taxon>
        <taxon>Rosales</taxon>
        <taxon>Rosaceae</taxon>
        <taxon>Rosoideae</taxon>
        <taxon>Rosoideae incertae sedis</taxon>
        <taxon>Rubus</taxon>
    </lineage>
</organism>
<evidence type="ECO:0000256" key="1">
    <source>
        <dbReference type="SAM" id="MobiDB-lite"/>
    </source>
</evidence>
<accession>A0AAW1X8H0</accession>
<proteinExistence type="predicted"/>
<sequence>MAAACSGGDGGIDAAWQRDVESTPWLDGCGFGESGKNTAGDENLGDGGVVVEERADRRRHGGARRGQRSDAVMVSSDFWAAEEARGRRSLGFDEAAMSSRGSCGGWVGEQRKSLGSWVCNLELLLEL</sequence>
<dbReference type="Proteomes" id="UP001457282">
    <property type="component" value="Unassembled WGS sequence"/>
</dbReference>
<comment type="caution">
    <text evidence="2">The sequence shown here is derived from an EMBL/GenBank/DDBJ whole genome shotgun (WGS) entry which is preliminary data.</text>
</comment>
<keyword evidence="3" id="KW-1185">Reference proteome</keyword>
<gene>
    <name evidence="2" type="ORF">M0R45_019667</name>
</gene>
<dbReference type="AlphaFoldDB" id="A0AAW1X8H0"/>
<name>A0AAW1X8H0_RUBAR</name>
<feature type="region of interest" description="Disordered" evidence="1">
    <location>
        <begin position="26"/>
        <end position="68"/>
    </location>
</feature>
<protein>
    <submittedName>
        <fullName evidence="2">Uncharacterized protein</fullName>
    </submittedName>
</protein>
<dbReference type="EMBL" id="JBEDUW010000004">
    <property type="protein sequence ID" value="KAK9932429.1"/>
    <property type="molecule type" value="Genomic_DNA"/>
</dbReference>
<evidence type="ECO:0000313" key="2">
    <source>
        <dbReference type="EMBL" id="KAK9932429.1"/>
    </source>
</evidence>
<feature type="compositionally biased region" description="Basic residues" evidence="1">
    <location>
        <begin position="57"/>
        <end position="66"/>
    </location>
</feature>
<evidence type="ECO:0000313" key="3">
    <source>
        <dbReference type="Proteomes" id="UP001457282"/>
    </source>
</evidence>